<name>A0AAX1EG33_9GAMM</name>
<dbReference type="AlphaFoldDB" id="A0AAX1EG33"/>
<dbReference type="SUPFAM" id="SSF51569">
    <property type="entry name" value="Aldolase"/>
    <property type="match status" value="1"/>
</dbReference>
<dbReference type="InterPro" id="IPR013785">
    <property type="entry name" value="Aldolase_TIM"/>
</dbReference>
<evidence type="ECO:0000313" key="7">
    <source>
        <dbReference type="Proteomes" id="UP000295517"/>
    </source>
</evidence>
<evidence type="ECO:0000256" key="1">
    <source>
        <dbReference type="ARBA" id="ARBA00004761"/>
    </source>
</evidence>
<proteinExistence type="inferred from homology"/>
<dbReference type="EMBL" id="CP038254">
    <property type="protein sequence ID" value="QBR84022.1"/>
    <property type="molecule type" value="Genomic_DNA"/>
</dbReference>
<comment type="pathway">
    <text evidence="1">Carbohydrate acid metabolism.</text>
</comment>
<dbReference type="InterPro" id="IPR000887">
    <property type="entry name" value="Aldlse_KDPG_KHG"/>
</dbReference>
<evidence type="ECO:0000256" key="4">
    <source>
        <dbReference type="ARBA" id="ARBA00023239"/>
    </source>
</evidence>
<dbReference type="RefSeq" id="WP_135060300.1">
    <property type="nucleotide sequence ID" value="NZ_CP038254.1"/>
</dbReference>
<organism evidence="6 7">
    <name type="scientific">Legionella israelensis</name>
    <dbReference type="NCBI Taxonomy" id="454"/>
    <lineage>
        <taxon>Bacteria</taxon>
        <taxon>Pseudomonadati</taxon>
        <taxon>Pseudomonadota</taxon>
        <taxon>Gammaproteobacteria</taxon>
        <taxon>Legionellales</taxon>
        <taxon>Legionellaceae</taxon>
        <taxon>Legionella</taxon>
    </lineage>
</organism>
<evidence type="ECO:0000256" key="5">
    <source>
        <dbReference type="ARBA" id="ARBA00023277"/>
    </source>
</evidence>
<evidence type="ECO:0000256" key="3">
    <source>
        <dbReference type="ARBA" id="ARBA00011233"/>
    </source>
</evidence>
<keyword evidence="4" id="KW-0456">Lyase</keyword>
<comment type="subunit">
    <text evidence="3">Homotrimer.</text>
</comment>
<dbReference type="GO" id="GO:0016829">
    <property type="term" value="F:lyase activity"/>
    <property type="evidence" value="ECO:0007669"/>
    <property type="project" value="UniProtKB-KW"/>
</dbReference>
<accession>A0AAX1EG33</accession>
<dbReference type="PANTHER" id="PTHR30246:SF1">
    <property type="entry name" value="2-DEHYDRO-3-DEOXY-6-PHOSPHOGALACTONATE ALDOLASE-RELATED"/>
    <property type="match status" value="1"/>
</dbReference>
<keyword evidence="5" id="KW-0119">Carbohydrate metabolism</keyword>
<protein>
    <submittedName>
        <fullName evidence="6">Multidrug DMT transporter permease</fullName>
    </submittedName>
</protein>
<gene>
    <name evidence="6" type="ORF">E3983_06435</name>
</gene>
<comment type="similarity">
    <text evidence="2">Belongs to the KHG/KDPG aldolase family.</text>
</comment>
<evidence type="ECO:0000256" key="2">
    <source>
        <dbReference type="ARBA" id="ARBA00006906"/>
    </source>
</evidence>
<reference evidence="6 7" key="1">
    <citation type="submission" date="2019-03" db="EMBL/GenBank/DDBJ databases">
        <title>Diverse conjugative elements silence natural transformation in Legionella species.</title>
        <authorList>
            <person name="Durieux I."/>
            <person name="Ginevra C."/>
            <person name="Attaiech L."/>
            <person name="Picq K."/>
            <person name="Juan P.A."/>
            <person name="Jarraud S."/>
            <person name="Charpentier X."/>
        </authorList>
    </citation>
    <scope>NUCLEOTIDE SEQUENCE [LARGE SCALE GENOMIC DNA]</scope>
    <source>
        <strain evidence="6 7">HL-0427-4011</strain>
    </source>
</reference>
<dbReference type="Proteomes" id="UP000295517">
    <property type="component" value="Chromosome"/>
</dbReference>
<sequence length="185" mass="20314">MSIDKFLNCPSVIISLDIDDILLDRLKQIANAGFSAVEINCSEPDILSKVIKTFPDLQIGAGNIVNTQQLENCYQAGVNFATSPGFLPAIAQTASIYSFNYLPGVATLSEAMQVMALGYRQVRPFPADLSFCNLLNKCLPDIRQYPAEIEWEEAEHFFNLPSVAAVSIHNPELKQLNVLSSSVFA</sequence>
<dbReference type="PANTHER" id="PTHR30246">
    <property type="entry name" value="2-KETO-3-DEOXY-6-PHOSPHOGLUCONATE ALDOLASE"/>
    <property type="match status" value="1"/>
</dbReference>
<dbReference type="CDD" id="cd00452">
    <property type="entry name" value="KDPG_aldolase"/>
    <property type="match status" value="1"/>
</dbReference>
<dbReference type="Gene3D" id="3.20.20.70">
    <property type="entry name" value="Aldolase class I"/>
    <property type="match status" value="1"/>
</dbReference>
<evidence type="ECO:0000313" key="6">
    <source>
        <dbReference type="EMBL" id="QBR84022.1"/>
    </source>
</evidence>
<dbReference type="Pfam" id="PF01081">
    <property type="entry name" value="Aldolase"/>
    <property type="match status" value="1"/>
</dbReference>